<dbReference type="EMBL" id="CP097508">
    <property type="protein sequence ID" value="URE11387.1"/>
    <property type="molecule type" value="Genomic_DNA"/>
</dbReference>
<evidence type="ECO:0000313" key="1">
    <source>
        <dbReference type="EMBL" id="URE11387.1"/>
    </source>
</evidence>
<proteinExistence type="predicted"/>
<protein>
    <submittedName>
        <fullName evidence="1">Uncharacterized protein</fullName>
    </submittedName>
</protein>
<evidence type="ECO:0000313" key="2">
    <source>
        <dbReference type="Proteomes" id="UP001055439"/>
    </source>
</evidence>
<sequence>MNDYLVSSSPPTFPLSQHTAAAQGLFPGLALSPHPAPHSLPSAAAIRRPEMGSGWYRGEAR</sequence>
<organism evidence="1 2">
    <name type="scientific">Musa troglodytarum</name>
    <name type="common">fe'i banana</name>
    <dbReference type="NCBI Taxonomy" id="320322"/>
    <lineage>
        <taxon>Eukaryota</taxon>
        <taxon>Viridiplantae</taxon>
        <taxon>Streptophyta</taxon>
        <taxon>Embryophyta</taxon>
        <taxon>Tracheophyta</taxon>
        <taxon>Spermatophyta</taxon>
        <taxon>Magnoliopsida</taxon>
        <taxon>Liliopsida</taxon>
        <taxon>Zingiberales</taxon>
        <taxon>Musaceae</taxon>
        <taxon>Musa</taxon>
    </lineage>
</organism>
<gene>
    <name evidence="1" type="ORF">MUK42_29950</name>
</gene>
<reference evidence="1" key="1">
    <citation type="submission" date="2022-05" db="EMBL/GenBank/DDBJ databases">
        <title>The Musa troglodytarum L. genome provides insights into the mechanism of non-climacteric behaviour and enrichment of carotenoids.</title>
        <authorList>
            <person name="Wang J."/>
        </authorList>
    </citation>
    <scope>NUCLEOTIDE SEQUENCE</scope>
    <source>
        <tissue evidence="1">Leaf</tissue>
    </source>
</reference>
<dbReference type="AlphaFoldDB" id="A0A9E7GF42"/>
<accession>A0A9E7GF42</accession>
<keyword evidence="2" id="KW-1185">Reference proteome</keyword>
<dbReference type="Proteomes" id="UP001055439">
    <property type="component" value="Chromosome 6"/>
</dbReference>
<name>A0A9E7GF42_9LILI</name>